<comment type="catalytic activity">
    <reaction evidence="1">
        <text>ATP + protein L-histidine = ADP + protein N-phospho-L-histidine.</text>
        <dbReference type="EC" id="2.7.13.3"/>
    </reaction>
</comment>
<evidence type="ECO:0000256" key="9">
    <source>
        <dbReference type="ARBA" id="ARBA00022777"/>
    </source>
</evidence>
<evidence type="ECO:0000256" key="7">
    <source>
        <dbReference type="ARBA" id="ARBA00022692"/>
    </source>
</evidence>
<dbReference type="OrthoDB" id="7568856at2"/>
<dbReference type="SUPFAM" id="SSF47384">
    <property type="entry name" value="Homodimeric domain of signal transducing histidine kinase"/>
    <property type="match status" value="1"/>
</dbReference>
<reference evidence="14 15" key="1">
    <citation type="submission" date="2019-07" db="EMBL/GenBank/DDBJ databases">
        <title>Sphingomonas solaris sp. nov., isolated from a solar panel from Boston, Massachusetts.</title>
        <authorList>
            <person name="Tanner K."/>
            <person name="Pascual J."/>
            <person name="Mancuso C."/>
            <person name="Pereto J."/>
            <person name="Khalil A."/>
            <person name="Vilanova C."/>
        </authorList>
    </citation>
    <scope>NUCLEOTIDE SEQUENCE [LARGE SCALE GENOMIC DNA]</scope>
    <source>
        <strain evidence="14 15">R4DWN</strain>
    </source>
</reference>
<dbReference type="SMART" id="SM00387">
    <property type="entry name" value="HATPase_c"/>
    <property type="match status" value="1"/>
</dbReference>
<evidence type="ECO:0000313" key="15">
    <source>
        <dbReference type="Proteomes" id="UP000318681"/>
    </source>
</evidence>
<dbReference type="SUPFAM" id="SSF55874">
    <property type="entry name" value="ATPase domain of HSP90 chaperone/DNA topoisomerase II/histidine kinase"/>
    <property type="match status" value="1"/>
</dbReference>
<dbReference type="Gene3D" id="1.10.287.130">
    <property type="match status" value="1"/>
</dbReference>
<dbReference type="InterPro" id="IPR004358">
    <property type="entry name" value="Sig_transdc_His_kin-like_C"/>
</dbReference>
<dbReference type="Pfam" id="PF02518">
    <property type="entry name" value="HATPase_c"/>
    <property type="match status" value="1"/>
</dbReference>
<evidence type="ECO:0000256" key="12">
    <source>
        <dbReference type="ARBA" id="ARBA00023012"/>
    </source>
</evidence>
<dbReference type="PANTHER" id="PTHR43065:SF46">
    <property type="entry name" value="C4-DICARBOXYLATE TRANSPORT SENSOR PROTEIN DCTB"/>
    <property type="match status" value="1"/>
</dbReference>
<evidence type="ECO:0000256" key="10">
    <source>
        <dbReference type="ARBA" id="ARBA00022840"/>
    </source>
</evidence>
<keyword evidence="15" id="KW-1185">Reference proteome</keyword>
<organism evidence="14 15">
    <name type="scientific">Alterirhizorhabdus solaris</name>
    <dbReference type="NCBI Taxonomy" id="2529389"/>
    <lineage>
        <taxon>Bacteria</taxon>
        <taxon>Pseudomonadati</taxon>
        <taxon>Pseudomonadota</taxon>
        <taxon>Alphaproteobacteria</taxon>
        <taxon>Sphingomonadales</taxon>
        <taxon>Rhizorhabdaceae</taxon>
        <taxon>Alterirhizorhabdus</taxon>
    </lineage>
</organism>
<evidence type="ECO:0000256" key="6">
    <source>
        <dbReference type="ARBA" id="ARBA00022679"/>
    </source>
</evidence>
<evidence type="ECO:0000256" key="5">
    <source>
        <dbReference type="ARBA" id="ARBA00022553"/>
    </source>
</evidence>
<keyword evidence="12" id="KW-0902">Two-component regulatory system</keyword>
<dbReference type="GO" id="GO:0005886">
    <property type="term" value="C:plasma membrane"/>
    <property type="evidence" value="ECO:0007669"/>
    <property type="project" value="UniProtKB-SubCell"/>
</dbReference>
<keyword evidence="7" id="KW-0812">Transmembrane</keyword>
<dbReference type="Gene3D" id="3.30.450.20">
    <property type="entry name" value="PAS domain"/>
    <property type="match status" value="2"/>
</dbReference>
<dbReference type="PRINTS" id="PR00344">
    <property type="entry name" value="BCTRLSENSOR"/>
</dbReference>
<dbReference type="InterPro" id="IPR036890">
    <property type="entry name" value="HATPase_C_sf"/>
</dbReference>
<keyword evidence="9 14" id="KW-0418">Kinase</keyword>
<dbReference type="PIRSF" id="PIRSF036431">
    <property type="entry name" value="STHK_DctB"/>
    <property type="match status" value="1"/>
</dbReference>
<sequence>MSMTRWRWIGWVAAALALCVLAGWLAGLAVERRETARLIAATTADARLRQGLLGSEIARFRLLPLAMADDRDLRAAVAGIPGAARALDTKLETLSARTGAAVIYVIGPDGRAIAASNWRARTSFVGRDYRFRRYYRDALRDGAGEQFALGTVSRKPGLYLTRRSDGGGVIVVKLDFDDVERQWRAAGGITFATNAAGIVLVTSRADWRFSATAPLSAAVAAAARADSGTRALAGPRFSMAGDGRVAIPGRRGTLLHAVTAPDATGWRVHLLVPARPIDIVTRAARIAAALATLGLLALGWGLRERARRRSARTATLEAAVAARTADLSREIDERTAAEARAAELREGLRQANRLATLGQITAGLAHETAQPVAAIRTYAANAAQFLDRGAHDAVHDNLRAIGRLTERIGAITAELRGFARKRSGEIEPVPLGDVIDGARLILKERLARVTFVAPPIDPALRVVAGRVRLEQVLVNLLQNAIEALDGHPDPRIALVVAHDDDEVRVTVEDNGPGIAADIADRLFTPFATSRPNGLGLGLVIAQDIMADLGGSLRLLPGEGGARFRIVLRRAA</sequence>
<dbReference type="Gene3D" id="3.30.565.10">
    <property type="entry name" value="Histidine kinase-like ATPase, C-terminal domain"/>
    <property type="match status" value="1"/>
</dbReference>
<protein>
    <recommendedName>
        <fullName evidence="3">histidine kinase</fullName>
        <ecNumber evidence="3">2.7.13.3</ecNumber>
    </recommendedName>
</protein>
<dbReference type="InterPro" id="IPR029151">
    <property type="entry name" value="Sensor-like_sf"/>
</dbReference>
<keyword evidence="6" id="KW-0808">Transferase</keyword>
<evidence type="ECO:0000256" key="8">
    <source>
        <dbReference type="ARBA" id="ARBA00022741"/>
    </source>
</evidence>
<evidence type="ECO:0000256" key="2">
    <source>
        <dbReference type="ARBA" id="ARBA00004651"/>
    </source>
</evidence>
<keyword evidence="11" id="KW-0472">Membrane</keyword>
<dbReference type="SUPFAM" id="SSF103190">
    <property type="entry name" value="Sensory domain-like"/>
    <property type="match status" value="1"/>
</dbReference>
<dbReference type="InterPro" id="IPR005467">
    <property type="entry name" value="His_kinase_dom"/>
</dbReference>
<evidence type="ECO:0000313" key="14">
    <source>
        <dbReference type="EMBL" id="TVV74576.1"/>
    </source>
</evidence>
<keyword evidence="4" id="KW-1003">Cell membrane</keyword>
<evidence type="ECO:0000256" key="3">
    <source>
        <dbReference type="ARBA" id="ARBA00012438"/>
    </source>
</evidence>
<dbReference type="GO" id="GO:0000155">
    <property type="term" value="F:phosphorelay sensor kinase activity"/>
    <property type="evidence" value="ECO:0007669"/>
    <property type="project" value="InterPro"/>
</dbReference>
<dbReference type="Proteomes" id="UP000318681">
    <property type="component" value="Unassembled WGS sequence"/>
</dbReference>
<dbReference type="Gene3D" id="6.10.250.3020">
    <property type="match status" value="1"/>
</dbReference>
<keyword evidence="5" id="KW-0597">Phosphoprotein</keyword>
<accession>A0A558R5B8</accession>
<name>A0A558R5B8_9SPHN</name>
<dbReference type="InterPro" id="IPR017055">
    <property type="entry name" value="Sig_transdc_His_kinase_DctB"/>
</dbReference>
<gene>
    <name evidence="14" type="ORF">FOY91_09385</name>
</gene>
<proteinExistence type="predicted"/>
<comment type="caution">
    <text evidence="14">The sequence shown here is derived from an EMBL/GenBank/DDBJ whole genome shotgun (WGS) entry which is preliminary data.</text>
</comment>
<dbReference type="PANTHER" id="PTHR43065">
    <property type="entry name" value="SENSOR HISTIDINE KINASE"/>
    <property type="match status" value="1"/>
</dbReference>
<keyword evidence="8" id="KW-0547">Nucleotide-binding</keyword>
<dbReference type="EC" id="2.7.13.3" evidence="3"/>
<dbReference type="PROSITE" id="PS50109">
    <property type="entry name" value="HIS_KIN"/>
    <property type="match status" value="1"/>
</dbReference>
<evidence type="ECO:0000256" key="1">
    <source>
        <dbReference type="ARBA" id="ARBA00000085"/>
    </source>
</evidence>
<dbReference type="InterPro" id="IPR003594">
    <property type="entry name" value="HATPase_dom"/>
</dbReference>
<comment type="subcellular location">
    <subcellularLocation>
        <location evidence="2">Cell membrane</location>
        <topology evidence="2">Multi-pass membrane protein</topology>
    </subcellularLocation>
</comment>
<evidence type="ECO:0000256" key="4">
    <source>
        <dbReference type="ARBA" id="ARBA00022475"/>
    </source>
</evidence>
<evidence type="ECO:0000256" key="11">
    <source>
        <dbReference type="ARBA" id="ARBA00022989"/>
    </source>
</evidence>
<feature type="domain" description="Histidine kinase" evidence="13">
    <location>
        <begin position="363"/>
        <end position="571"/>
    </location>
</feature>
<keyword evidence="11" id="KW-1133">Transmembrane helix</keyword>
<dbReference type="InterPro" id="IPR036097">
    <property type="entry name" value="HisK_dim/P_sf"/>
</dbReference>
<dbReference type="EMBL" id="VNIM01000031">
    <property type="protein sequence ID" value="TVV74576.1"/>
    <property type="molecule type" value="Genomic_DNA"/>
</dbReference>
<evidence type="ECO:0000259" key="13">
    <source>
        <dbReference type="PROSITE" id="PS50109"/>
    </source>
</evidence>
<dbReference type="AlphaFoldDB" id="A0A558R5B8"/>
<dbReference type="SMART" id="SM00388">
    <property type="entry name" value="HisKA"/>
    <property type="match status" value="1"/>
</dbReference>
<dbReference type="GO" id="GO:0005524">
    <property type="term" value="F:ATP binding"/>
    <property type="evidence" value="ECO:0007669"/>
    <property type="project" value="UniProtKB-KW"/>
</dbReference>
<keyword evidence="10" id="KW-0067">ATP-binding</keyword>
<dbReference type="InterPro" id="IPR003661">
    <property type="entry name" value="HisK_dim/P_dom"/>
</dbReference>